<protein>
    <submittedName>
        <fullName evidence="3">ATP-binding protein</fullName>
    </submittedName>
</protein>
<organism evidence="3 4">
    <name type="scientific">Subtercola boreus</name>
    <dbReference type="NCBI Taxonomy" id="120213"/>
    <lineage>
        <taxon>Bacteria</taxon>
        <taxon>Bacillati</taxon>
        <taxon>Actinomycetota</taxon>
        <taxon>Actinomycetes</taxon>
        <taxon>Micrococcales</taxon>
        <taxon>Microbacteriaceae</taxon>
        <taxon>Subtercola</taxon>
    </lineage>
</organism>
<keyword evidence="3" id="KW-0547">Nucleotide-binding</keyword>
<dbReference type="PANTHER" id="PTHR43796">
    <property type="entry name" value="CARBOXYNORSPERMIDINE SYNTHASE"/>
    <property type="match status" value="1"/>
</dbReference>
<evidence type="ECO:0000313" key="3">
    <source>
        <dbReference type="EMBL" id="RFA16416.1"/>
    </source>
</evidence>
<dbReference type="OrthoDB" id="9769367at2"/>
<dbReference type="Gene3D" id="3.30.360.10">
    <property type="entry name" value="Dihydrodipicolinate Reductase, domain 2"/>
    <property type="match status" value="1"/>
</dbReference>
<evidence type="ECO:0000313" key="4">
    <source>
        <dbReference type="Proteomes" id="UP000256541"/>
    </source>
</evidence>
<dbReference type="PANTHER" id="PTHR43796:SF2">
    <property type="entry name" value="CARBOXYNORSPERMIDINE SYNTHASE"/>
    <property type="match status" value="1"/>
</dbReference>
<dbReference type="InterPro" id="IPR032095">
    <property type="entry name" value="Sacchrp_dh-like_C"/>
</dbReference>
<dbReference type="InterPro" id="IPR036291">
    <property type="entry name" value="NAD(P)-bd_dom_sf"/>
</dbReference>
<dbReference type="EMBL" id="NBXB01000011">
    <property type="protein sequence ID" value="RFA16416.1"/>
    <property type="molecule type" value="Genomic_DNA"/>
</dbReference>
<dbReference type="Gene3D" id="3.40.50.720">
    <property type="entry name" value="NAD(P)-binding Rossmann-like Domain"/>
    <property type="match status" value="1"/>
</dbReference>
<feature type="domain" description="Saccharopine dehydrogenase NADP binding" evidence="1">
    <location>
        <begin position="3"/>
        <end position="147"/>
    </location>
</feature>
<gene>
    <name evidence="3" type="ORF">B7R22_02705</name>
</gene>
<accession>A0A3E0W2N5</accession>
<feature type="domain" description="Saccharopine dehydrogenase-like C-terminal" evidence="2">
    <location>
        <begin position="151"/>
        <end position="404"/>
    </location>
</feature>
<evidence type="ECO:0000259" key="2">
    <source>
        <dbReference type="Pfam" id="PF16653"/>
    </source>
</evidence>
<dbReference type="AlphaFoldDB" id="A0A3E0W2N5"/>
<comment type="caution">
    <text evidence="3">The sequence shown here is derived from an EMBL/GenBank/DDBJ whole genome shotgun (WGS) entry which is preliminary data.</text>
</comment>
<evidence type="ECO:0000259" key="1">
    <source>
        <dbReference type="Pfam" id="PF03435"/>
    </source>
</evidence>
<dbReference type="Pfam" id="PF16653">
    <property type="entry name" value="Sacchrp_dh_C"/>
    <property type="match status" value="1"/>
</dbReference>
<dbReference type="Proteomes" id="UP000256541">
    <property type="component" value="Unassembled WGS sequence"/>
</dbReference>
<reference evidence="3 4" key="1">
    <citation type="submission" date="2017-04" db="EMBL/GenBank/DDBJ databases">
        <title>Comparative genome analysis of Subtercola boreus.</title>
        <authorList>
            <person name="Cho Y.-J."/>
            <person name="Cho A."/>
            <person name="Kim O.-S."/>
            <person name="Lee J.-I."/>
        </authorList>
    </citation>
    <scope>NUCLEOTIDE SEQUENCE [LARGE SCALE GENOMIC DNA]</scope>
    <source>
        <strain evidence="3 4">P27479</strain>
    </source>
</reference>
<proteinExistence type="predicted"/>
<dbReference type="Pfam" id="PF03435">
    <property type="entry name" value="Sacchrp_dh_NADP"/>
    <property type="match status" value="1"/>
</dbReference>
<dbReference type="RefSeq" id="WP_116410279.1">
    <property type="nucleotide sequence ID" value="NZ_NBXB01000011.1"/>
</dbReference>
<dbReference type="GO" id="GO:0005524">
    <property type="term" value="F:ATP binding"/>
    <property type="evidence" value="ECO:0007669"/>
    <property type="project" value="UniProtKB-KW"/>
</dbReference>
<name>A0A3E0W2N5_9MICO</name>
<sequence length="424" mass="45908">MRILLVGAGGVGNSIAKIAARRTFFEVIVVTDYDLARAESTVAWIQAKHGPEVAQKFLADRIDASDASSVEEVARKHGATHVMNAVEPRFVQAIFAGALAAGANYLDMAMSLSEPHPTEPHSETGIKLGDDQFAQAADWEKAGTLALVGMGVEPGLSDVFARYAADHLFSDIDELGTRDGANLVVRDESGEEIFAPSFSIWTTIEECLNPPVVWEKERGWFTTEPFSEPEIFDFPDGIGPVECVNVEHEEVLLMPRWVDAKRVTFKYGLGNEFISILKTLHQLGLDKTAPLTVRSADGPVTVAPRDVVAAGLPDPATLGPRMTGKTCAGLWVTGTGLDGLAREVYLYHVADNEWTMREYESQCVVWQTALNPVIALELLALGVWGGVGVLGPEAFDALPFLELMALPVEEGGYGQSWGLEDRAV</sequence>
<keyword evidence="3" id="KW-0067">ATP-binding</keyword>
<dbReference type="InterPro" id="IPR005097">
    <property type="entry name" value="Sacchrp_dh_NADP-bd"/>
</dbReference>
<dbReference type="SUPFAM" id="SSF51735">
    <property type="entry name" value="NAD(P)-binding Rossmann-fold domains"/>
    <property type="match status" value="1"/>
</dbReference>